<sequence>MDTRNPRRANSRCHPLNRNRYLMKEEWDDGGGSEPPEPSLNGRNPTAEAITCCVNSVCVDIQSSFISTDLAVNHDISFGLILDSNFGLMYLIQSDAEPTTI</sequence>
<keyword evidence="3" id="KW-1185">Reference proteome</keyword>
<comment type="caution">
    <text evidence="2">The sequence shown here is derived from an EMBL/GenBank/DDBJ whole genome shotgun (WGS) entry which is preliminary data.</text>
</comment>
<reference evidence="2 3" key="1">
    <citation type="journal article" date="2019" name="Commun. Biol.">
        <title>The bagworm genome reveals a unique fibroin gene that provides high tensile strength.</title>
        <authorList>
            <person name="Kono N."/>
            <person name="Nakamura H."/>
            <person name="Ohtoshi R."/>
            <person name="Tomita M."/>
            <person name="Numata K."/>
            <person name="Arakawa K."/>
        </authorList>
    </citation>
    <scope>NUCLEOTIDE SEQUENCE [LARGE SCALE GENOMIC DNA]</scope>
</reference>
<evidence type="ECO:0000313" key="2">
    <source>
        <dbReference type="EMBL" id="GBP19336.1"/>
    </source>
</evidence>
<gene>
    <name evidence="2" type="ORF">EVAR_12377_1</name>
</gene>
<dbReference type="EMBL" id="BGZK01000107">
    <property type="protein sequence ID" value="GBP19336.1"/>
    <property type="molecule type" value="Genomic_DNA"/>
</dbReference>
<evidence type="ECO:0000313" key="3">
    <source>
        <dbReference type="Proteomes" id="UP000299102"/>
    </source>
</evidence>
<proteinExistence type="predicted"/>
<organism evidence="2 3">
    <name type="scientific">Eumeta variegata</name>
    <name type="common">Bagworm moth</name>
    <name type="synonym">Eumeta japonica</name>
    <dbReference type="NCBI Taxonomy" id="151549"/>
    <lineage>
        <taxon>Eukaryota</taxon>
        <taxon>Metazoa</taxon>
        <taxon>Ecdysozoa</taxon>
        <taxon>Arthropoda</taxon>
        <taxon>Hexapoda</taxon>
        <taxon>Insecta</taxon>
        <taxon>Pterygota</taxon>
        <taxon>Neoptera</taxon>
        <taxon>Endopterygota</taxon>
        <taxon>Lepidoptera</taxon>
        <taxon>Glossata</taxon>
        <taxon>Ditrysia</taxon>
        <taxon>Tineoidea</taxon>
        <taxon>Psychidae</taxon>
        <taxon>Oiketicinae</taxon>
        <taxon>Eumeta</taxon>
    </lineage>
</organism>
<evidence type="ECO:0000256" key="1">
    <source>
        <dbReference type="SAM" id="MobiDB-lite"/>
    </source>
</evidence>
<name>A0A4C1U0G3_EUMVA</name>
<dbReference type="Proteomes" id="UP000299102">
    <property type="component" value="Unassembled WGS sequence"/>
</dbReference>
<protein>
    <submittedName>
        <fullName evidence="2">Uncharacterized protein</fullName>
    </submittedName>
</protein>
<dbReference type="AlphaFoldDB" id="A0A4C1U0G3"/>
<accession>A0A4C1U0G3</accession>
<feature type="region of interest" description="Disordered" evidence="1">
    <location>
        <begin position="24"/>
        <end position="45"/>
    </location>
</feature>